<organism evidence="8 9">
    <name type="scientific">Nitzschia inconspicua</name>
    <dbReference type="NCBI Taxonomy" id="303405"/>
    <lineage>
        <taxon>Eukaryota</taxon>
        <taxon>Sar</taxon>
        <taxon>Stramenopiles</taxon>
        <taxon>Ochrophyta</taxon>
        <taxon>Bacillariophyta</taxon>
        <taxon>Bacillariophyceae</taxon>
        <taxon>Bacillariophycidae</taxon>
        <taxon>Bacillariales</taxon>
        <taxon>Bacillariaceae</taxon>
        <taxon>Nitzschia</taxon>
    </lineage>
</organism>
<dbReference type="GO" id="GO:0051213">
    <property type="term" value="F:dioxygenase activity"/>
    <property type="evidence" value="ECO:0007669"/>
    <property type="project" value="UniProtKB-KW"/>
</dbReference>
<dbReference type="GO" id="GO:0016705">
    <property type="term" value="F:oxidoreductase activity, acting on paired donors, with incorporation or reduction of molecular oxygen"/>
    <property type="evidence" value="ECO:0007669"/>
    <property type="project" value="InterPro"/>
</dbReference>
<evidence type="ECO:0000256" key="1">
    <source>
        <dbReference type="ARBA" id="ARBA00001961"/>
    </source>
</evidence>
<comment type="caution">
    <text evidence="8">The sequence shown here is derived from an EMBL/GenBank/DDBJ whole genome shotgun (WGS) entry which is preliminary data.</text>
</comment>
<comment type="cofactor">
    <cofactor evidence="1">
        <name>L-ascorbate</name>
        <dbReference type="ChEBI" id="CHEBI:38290"/>
    </cofactor>
</comment>
<keyword evidence="2" id="KW-0479">Metal-binding</keyword>
<keyword evidence="5" id="KW-0408">Iron</keyword>
<dbReference type="InterPro" id="IPR005123">
    <property type="entry name" value="Oxoglu/Fe-dep_dioxygenase_dom"/>
</dbReference>
<evidence type="ECO:0000313" key="9">
    <source>
        <dbReference type="Proteomes" id="UP000693970"/>
    </source>
</evidence>
<feature type="region of interest" description="Disordered" evidence="6">
    <location>
        <begin position="1"/>
        <end position="29"/>
    </location>
</feature>
<evidence type="ECO:0000256" key="4">
    <source>
        <dbReference type="ARBA" id="ARBA00023002"/>
    </source>
</evidence>
<keyword evidence="3" id="KW-0223">Dioxygenase</keyword>
<keyword evidence="4" id="KW-0560">Oxidoreductase</keyword>
<dbReference type="PROSITE" id="PS51471">
    <property type="entry name" value="FE2OG_OXY"/>
    <property type="match status" value="1"/>
</dbReference>
<dbReference type="EMBL" id="JAGRRH010000022">
    <property type="protein sequence ID" value="KAG7345738.1"/>
    <property type="molecule type" value="Genomic_DNA"/>
</dbReference>
<evidence type="ECO:0000313" key="8">
    <source>
        <dbReference type="EMBL" id="KAG7345738.1"/>
    </source>
</evidence>
<dbReference type="GO" id="GO:0031418">
    <property type="term" value="F:L-ascorbic acid binding"/>
    <property type="evidence" value="ECO:0007669"/>
    <property type="project" value="InterPro"/>
</dbReference>
<evidence type="ECO:0000256" key="6">
    <source>
        <dbReference type="SAM" id="MobiDB-lite"/>
    </source>
</evidence>
<protein>
    <recommendedName>
        <fullName evidence="7">Fe2OG dioxygenase domain-containing protein</fullName>
    </recommendedName>
</protein>
<gene>
    <name evidence="8" type="ORF">IV203_033269</name>
</gene>
<dbReference type="InterPro" id="IPR006620">
    <property type="entry name" value="Pro_4_hyd_alph"/>
</dbReference>
<evidence type="ECO:0000256" key="2">
    <source>
        <dbReference type="ARBA" id="ARBA00022723"/>
    </source>
</evidence>
<dbReference type="AlphaFoldDB" id="A0A9K3KMU2"/>
<evidence type="ECO:0000256" key="3">
    <source>
        <dbReference type="ARBA" id="ARBA00022964"/>
    </source>
</evidence>
<sequence>MTTSSFGRDYRSSSDGGEDTDEKSRDGYGNDVSIAKGTCLGDWEPYKIVPLYSKQRDGLFDPTDIFAALNDTSASNLPRYKECPIWHPERQQQDNTNIQESVLWKLPELQRFLSKRIRRQFLRNGNEMEQAAVWKVLCLLTTLQLVDDYIRNPNNGGTILTNSESTITEQTENEEENDEMMMTILMEVWPLLQGFVDWKTFHYIFLQVKHRLHMVTIPHPLTIYAQRTLFELDQKEYQQSSKILSSIQTNGKMSTSCPTPLPHRLRASQLWMDVVANLPQRVVGILLQNPLVRSNSEKHNVMPMQQSCIPNTCLELEENGHNSLSISCRWISLYDLPTQQQSKIAWTLCTRPPPFRCGCFKCTCFDPSRPTIGADQIQWAQQLAHSFFQNGDLDEAFLLYRKCHDTLARDLAYDNDESVVPSTNRSLTKSLLHVPIMADLWHSIGAVLLTQLKFTQAQLHWRDGTQYQDHHKEIQEQLIKQDAYRYFDIPTIPTHDPSKIPSYTALPSSLSRQSNSQSVFMAFNVVDEKTCQHLIQIALDHAATAGGWTTNRHYAVPTQDLPVHKVPKLLEWFQKWMFSMLFPLLCRQFGPADKQNEEDSLGVRFYVHDAFLVRYEATSSNNFLPLHYDESTHSCVVALNDEFDGGGTYVYDLDETVTPPTGGMVSFQGNKSLHGGSPVTSGIRYILAIFLYLDNDAAVHISKSGDDIETTCLKRKRNQLGFDTHKNDKQNGFRFSFF</sequence>
<evidence type="ECO:0000259" key="7">
    <source>
        <dbReference type="PROSITE" id="PS51471"/>
    </source>
</evidence>
<reference evidence="8" key="2">
    <citation type="submission" date="2021-04" db="EMBL/GenBank/DDBJ databases">
        <authorList>
            <person name="Podell S."/>
        </authorList>
    </citation>
    <scope>NUCLEOTIDE SEQUENCE</scope>
    <source>
        <strain evidence="8">Hildebrandi</strain>
    </source>
</reference>
<dbReference type="GO" id="GO:0005506">
    <property type="term" value="F:iron ion binding"/>
    <property type="evidence" value="ECO:0007669"/>
    <property type="project" value="InterPro"/>
</dbReference>
<dbReference type="Proteomes" id="UP000693970">
    <property type="component" value="Unassembled WGS sequence"/>
</dbReference>
<dbReference type="SMART" id="SM00702">
    <property type="entry name" value="P4Hc"/>
    <property type="match status" value="1"/>
</dbReference>
<reference evidence="8" key="1">
    <citation type="journal article" date="2021" name="Sci. Rep.">
        <title>Diploid genomic architecture of Nitzschia inconspicua, an elite biomass production diatom.</title>
        <authorList>
            <person name="Oliver A."/>
            <person name="Podell S."/>
            <person name="Pinowska A."/>
            <person name="Traller J.C."/>
            <person name="Smith S.R."/>
            <person name="McClure R."/>
            <person name="Beliaev A."/>
            <person name="Bohutskyi P."/>
            <person name="Hill E.A."/>
            <person name="Rabines A."/>
            <person name="Zheng H."/>
            <person name="Allen L.Z."/>
            <person name="Kuo A."/>
            <person name="Grigoriev I.V."/>
            <person name="Allen A.E."/>
            <person name="Hazlebeck D."/>
            <person name="Allen E.E."/>
        </authorList>
    </citation>
    <scope>NUCLEOTIDE SEQUENCE</scope>
    <source>
        <strain evidence="8">Hildebrandi</strain>
    </source>
</reference>
<dbReference type="OrthoDB" id="69177at2759"/>
<proteinExistence type="predicted"/>
<feature type="domain" description="Fe2OG dioxygenase" evidence="7">
    <location>
        <begin position="606"/>
        <end position="693"/>
    </location>
</feature>
<name>A0A9K3KMU2_9STRA</name>
<keyword evidence="9" id="KW-1185">Reference proteome</keyword>
<accession>A0A9K3KMU2</accession>
<evidence type="ECO:0000256" key="5">
    <source>
        <dbReference type="ARBA" id="ARBA00023004"/>
    </source>
</evidence>